<name>A0A8D0E5M0_SALMN</name>
<keyword evidence="5 9" id="KW-0645">Protease</keyword>
<dbReference type="InterPro" id="IPR001314">
    <property type="entry name" value="Peptidase_S1A"/>
</dbReference>
<comment type="catalytic activity">
    <reaction evidence="1">
        <text>Preferential cleavage: Arg-|-Xaa, Lys-|-Xaa.</text>
        <dbReference type="EC" id="3.4.21.10"/>
    </reaction>
</comment>
<dbReference type="InterPro" id="IPR043504">
    <property type="entry name" value="Peptidase_S1_PA_chymotrypsin"/>
</dbReference>
<keyword evidence="8" id="KW-1015">Disulfide bond</keyword>
<comment type="similarity">
    <text evidence="2">Belongs to the peptidase S1 family. Snake venom subfamily.</text>
</comment>
<dbReference type="GO" id="GO:0005576">
    <property type="term" value="C:extracellular region"/>
    <property type="evidence" value="ECO:0007669"/>
    <property type="project" value="UniProtKB-ARBA"/>
</dbReference>
<dbReference type="GO" id="GO:0004252">
    <property type="term" value="F:serine-type endopeptidase activity"/>
    <property type="evidence" value="ECO:0007669"/>
    <property type="project" value="InterPro"/>
</dbReference>
<dbReference type="CDD" id="cd00190">
    <property type="entry name" value="Tryp_SPc"/>
    <property type="match status" value="1"/>
</dbReference>
<evidence type="ECO:0000256" key="2">
    <source>
        <dbReference type="ARBA" id="ARBA00009228"/>
    </source>
</evidence>
<dbReference type="SMART" id="SM00020">
    <property type="entry name" value="Tryp_SPc"/>
    <property type="match status" value="1"/>
</dbReference>
<dbReference type="Proteomes" id="UP000694421">
    <property type="component" value="Unplaced"/>
</dbReference>
<evidence type="ECO:0000256" key="5">
    <source>
        <dbReference type="ARBA" id="ARBA00022670"/>
    </source>
</evidence>
<feature type="domain" description="Peptidase S1" evidence="10">
    <location>
        <begin position="46"/>
        <end position="281"/>
    </location>
</feature>
<reference evidence="11" key="1">
    <citation type="submission" date="2025-08" db="UniProtKB">
        <authorList>
            <consortium name="Ensembl"/>
        </authorList>
    </citation>
    <scope>IDENTIFICATION</scope>
</reference>
<dbReference type="InterPro" id="IPR009003">
    <property type="entry name" value="Peptidase_S1_PA"/>
</dbReference>
<dbReference type="FunFam" id="2.40.10.10:FF:000003">
    <property type="entry name" value="Transmembrane serine protease 3"/>
    <property type="match status" value="1"/>
</dbReference>
<dbReference type="Gene3D" id="2.40.10.10">
    <property type="entry name" value="Trypsin-like serine proteases"/>
    <property type="match status" value="2"/>
</dbReference>
<evidence type="ECO:0000256" key="8">
    <source>
        <dbReference type="ARBA" id="ARBA00023157"/>
    </source>
</evidence>
<evidence type="ECO:0000313" key="12">
    <source>
        <dbReference type="Proteomes" id="UP000694421"/>
    </source>
</evidence>
<protein>
    <recommendedName>
        <fullName evidence="4">Acrosin</fullName>
        <ecNumber evidence="3">3.4.21.10</ecNumber>
    </recommendedName>
</protein>
<dbReference type="InterPro" id="IPR018114">
    <property type="entry name" value="TRYPSIN_HIS"/>
</dbReference>
<evidence type="ECO:0000256" key="6">
    <source>
        <dbReference type="ARBA" id="ARBA00022801"/>
    </source>
</evidence>
<dbReference type="GO" id="GO:0035821">
    <property type="term" value="P:modulation of process of another organism"/>
    <property type="evidence" value="ECO:0007669"/>
    <property type="project" value="UniProtKB-ARBA"/>
</dbReference>
<dbReference type="PANTHER" id="PTHR24252">
    <property type="entry name" value="ACROSIN-RELATED"/>
    <property type="match status" value="1"/>
</dbReference>
<evidence type="ECO:0000256" key="7">
    <source>
        <dbReference type="ARBA" id="ARBA00022825"/>
    </source>
</evidence>
<keyword evidence="12" id="KW-1185">Reference proteome</keyword>
<dbReference type="PROSITE" id="PS00135">
    <property type="entry name" value="TRYPSIN_SER"/>
    <property type="match status" value="1"/>
</dbReference>
<evidence type="ECO:0000256" key="1">
    <source>
        <dbReference type="ARBA" id="ARBA00001656"/>
    </source>
</evidence>
<proteinExistence type="inferred from homology"/>
<dbReference type="SUPFAM" id="SSF50494">
    <property type="entry name" value="Trypsin-like serine proteases"/>
    <property type="match status" value="1"/>
</dbReference>
<evidence type="ECO:0000259" key="10">
    <source>
        <dbReference type="PROSITE" id="PS50240"/>
    </source>
</evidence>
<evidence type="ECO:0000313" key="11">
    <source>
        <dbReference type="Ensembl" id="ENSSMRP00000026583.1"/>
    </source>
</evidence>
<dbReference type="InterPro" id="IPR033116">
    <property type="entry name" value="TRYPSIN_SER"/>
</dbReference>
<dbReference type="EC" id="3.4.21.10" evidence="3"/>
<evidence type="ECO:0000256" key="4">
    <source>
        <dbReference type="ARBA" id="ARBA00017161"/>
    </source>
</evidence>
<dbReference type="GO" id="GO:0006508">
    <property type="term" value="P:proteolysis"/>
    <property type="evidence" value="ECO:0007669"/>
    <property type="project" value="UniProtKB-KW"/>
</dbReference>
<dbReference type="AlphaFoldDB" id="A0A8D0E5M0"/>
<dbReference type="Pfam" id="PF00089">
    <property type="entry name" value="Trypsin"/>
    <property type="match status" value="1"/>
</dbReference>
<dbReference type="PROSITE" id="PS50240">
    <property type="entry name" value="TRYPSIN_DOM"/>
    <property type="match status" value="1"/>
</dbReference>
<evidence type="ECO:0000256" key="3">
    <source>
        <dbReference type="ARBA" id="ARBA00012050"/>
    </source>
</evidence>
<keyword evidence="6 9" id="KW-0378">Hydrolase</keyword>
<dbReference type="PRINTS" id="PR00722">
    <property type="entry name" value="CHYMOTRYPSIN"/>
</dbReference>
<reference evidence="11" key="2">
    <citation type="submission" date="2025-09" db="UniProtKB">
        <authorList>
            <consortium name="Ensembl"/>
        </authorList>
    </citation>
    <scope>IDENTIFICATION</scope>
</reference>
<dbReference type="GeneTree" id="ENSGT00940000162777"/>
<dbReference type="InterPro" id="IPR001254">
    <property type="entry name" value="Trypsin_dom"/>
</dbReference>
<evidence type="ECO:0000256" key="9">
    <source>
        <dbReference type="RuleBase" id="RU363034"/>
    </source>
</evidence>
<dbReference type="Ensembl" id="ENSSMRT00000031067.1">
    <property type="protein sequence ID" value="ENSSMRP00000026583.1"/>
    <property type="gene ID" value="ENSSMRG00000020538.1"/>
</dbReference>
<dbReference type="PANTHER" id="PTHR24252:SF8">
    <property type="entry name" value="ACROSIN"/>
    <property type="match status" value="1"/>
</dbReference>
<accession>A0A8D0E5M0</accession>
<keyword evidence="7 9" id="KW-0720">Serine protease</keyword>
<sequence>SALLASLDPQCPWSLMYLDCLPFTSFSSGVCGRRPLAPSHGGSARIVGGTDTLPGTWPWMVSIQKPSQGGYMHICGGSLISSLWVVTAAHCSPHYYLHLVIGITQISQPGPDTQERSIKNLVQHEQYVQRTHYNDIALMELNEPVNCTDYIQPACLPDTNVVISALTHCYISGWGRMSSTVYTSDILQEARVNIIPLELCNSSNWYHKKIHYNNICAGFEQGGIDSCQGDSGGPLMCREGRSERFWVIGATSWGIGCANAQKPGVYTSTQHFLDWIRGITNEEFQKPKRPLHFWTEASPKTSIPATRTSSYAIAHPVQHPISHNGSPIASGHSQSEDKDKIFTCSQLPANGL</sequence>
<dbReference type="PROSITE" id="PS00134">
    <property type="entry name" value="TRYPSIN_HIS"/>
    <property type="match status" value="1"/>
</dbReference>
<dbReference type="GO" id="GO:0007340">
    <property type="term" value="P:acrosome reaction"/>
    <property type="evidence" value="ECO:0007669"/>
    <property type="project" value="TreeGrafter"/>
</dbReference>
<organism evidence="11 12">
    <name type="scientific">Salvator merianae</name>
    <name type="common">Argentine black and white tegu</name>
    <name type="synonym">Tupinambis merianae</name>
    <dbReference type="NCBI Taxonomy" id="96440"/>
    <lineage>
        <taxon>Eukaryota</taxon>
        <taxon>Metazoa</taxon>
        <taxon>Chordata</taxon>
        <taxon>Craniata</taxon>
        <taxon>Vertebrata</taxon>
        <taxon>Euteleostomi</taxon>
        <taxon>Lepidosauria</taxon>
        <taxon>Squamata</taxon>
        <taxon>Bifurcata</taxon>
        <taxon>Unidentata</taxon>
        <taxon>Episquamata</taxon>
        <taxon>Laterata</taxon>
        <taxon>Teiioidea</taxon>
        <taxon>Teiidae</taxon>
        <taxon>Salvator</taxon>
    </lineage>
</organism>